<keyword evidence="5" id="KW-1133">Transmembrane helix</keyword>
<feature type="domain" description="ABC transmembrane type-1" evidence="7">
    <location>
        <begin position="3"/>
        <end position="69"/>
    </location>
</feature>
<dbReference type="RefSeq" id="WP_373948961.1">
    <property type="nucleotide sequence ID" value="NZ_JBHDLN010000002.1"/>
</dbReference>
<evidence type="ECO:0000313" key="8">
    <source>
        <dbReference type="EMBL" id="MFB0841470.1"/>
    </source>
</evidence>
<dbReference type="PANTHER" id="PTHR43744:SF8">
    <property type="entry name" value="SN-GLYCEROL-3-PHOSPHATE TRANSPORT SYSTEM PERMEASE PROTEIN UGPE"/>
    <property type="match status" value="1"/>
</dbReference>
<accession>A0ABV4UUG8</accession>
<dbReference type="EMBL" id="JBHDLN010000002">
    <property type="protein sequence ID" value="MFB0841470.1"/>
    <property type="molecule type" value="Genomic_DNA"/>
</dbReference>
<keyword evidence="9" id="KW-1185">Reference proteome</keyword>
<keyword evidence="3" id="KW-1003">Cell membrane</keyword>
<evidence type="ECO:0000259" key="7">
    <source>
        <dbReference type="Pfam" id="PF00528"/>
    </source>
</evidence>
<reference evidence="8 9" key="1">
    <citation type="submission" date="2024-09" db="EMBL/GenBank/DDBJ databases">
        <authorList>
            <person name="Makale K.P.P."/>
            <person name="Makhzoum A."/>
            <person name="Rantong G."/>
            <person name="Rahube T.O."/>
        </authorList>
    </citation>
    <scope>NUCLEOTIDE SEQUENCE [LARGE SCALE GENOMIC DNA]</scope>
    <source>
        <strain evidence="8 9">KM_D13</strain>
    </source>
</reference>
<organism evidence="8 9">
    <name type="scientific">Paenibacillus oleatilyticus</name>
    <dbReference type="NCBI Taxonomy" id="2594886"/>
    <lineage>
        <taxon>Bacteria</taxon>
        <taxon>Bacillati</taxon>
        <taxon>Bacillota</taxon>
        <taxon>Bacilli</taxon>
        <taxon>Bacillales</taxon>
        <taxon>Paenibacillaceae</taxon>
        <taxon>Paenibacillus</taxon>
    </lineage>
</organism>
<protein>
    <submittedName>
        <fullName evidence="8">ABC transporter permease subunit</fullName>
    </submittedName>
</protein>
<dbReference type="InterPro" id="IPR000515">
    <property type="entry name" value="MetI-like"/>
</dbReference>
<dbReference type="InterPro" id="IPR035906">
    <property type="entry name" value="MetI-like_sf"/>
</dbReference>
<evidence type="ECO:0000256" key="3">
    <source>
        <dbReference type="ARBA" id="ARBA00022475"/>
    </source>
</evidence>
<gene>
    <name evidence="8" type="ORF">ACEU3E_04770</name>
</gene>
<dbReference type="SUPFAM" id="SSF161098">
    <property type="entry name" value="MetI-like"/>
    <property type="match status" value="1"/>
</dbReference>
<comment type="caution">
    <text evidence="8">The sequence shown here is derived from an EMBL/GenBank/DDBJ whole genome shotgun (WGS) entry which is preliminary data.</text>
</comment>
<dbReference type="Pfam" id="PF00528">
    <property type="entry name" value="BPD_transp_1"/>
    <property type="match status" value="1"/>
</dbReference>
<dbReference type="Gene3D" id="1.10.3720.10">
    <property type="entry name" value="MetI-like"/>
    <property type="match status" value="1"/>
</dbReference>
<dbReference type="PANTHER" id="PTHR43744">
    <property type="entry name" value="ABC TRANSPORTER PERMEASE PROTEIN MG189-RELATED-RELATED"/>
    <property type="match status" value="1"/>
</dbReference>
<evidence type="ECO:0000256" key="1">
    <source>
        <dbReference type="ARBA" id="ARBA00004651"/>
    </source>
</evidence>
<name>A0ABV4UUG8_9BACL</name>
<proteinExistence type="predicted"/>
<dbReference type="CDD" id="cd06261">
    <property type="entry name" value="TM_PBP2"/>
    <property type="match status" value="1"/>
</dbReference>
<evidence type="ECO:0000256" key="6">
    <source>
        <dbReference type="ARBA" id="ARBA00023136"/>
    </source>
</evidence>
<dbReference type="Proteomes" id="UP001575622">
    <property type="component" value="Unassembled WGS sequence"/>
</dbReference>
<keyword evidence="4" id="KW-0812">Transmembrane</keyword>
<sequence>MSLWGIGQAVVIYLVGLQDISQDYYDAAHEFTNYWKVILPLAKPAVLSVALFQFTNSWTDFIGPLLYLTNEVYDVARASTVSKSEGVGVGAHDGGSYDDDDSRRYFVLLHQEKIHSRNCVFRN</sequence>
<keyword evidence="6" id="KW-0472">Membrane</keyword>
<evidence type="ECO:0000256" key="4">
    <source>
        <dbReference type="ARBA" id="ARBA00022692"/>
    </source>
</evidence>
<evidence type="ECO:0000256" key="2">
    <source>
        <dbReference type="ARBA" id="ARBA00022448"/>
    </source>
</evidence>
<evidence type="ECO:0000313" key="9">
    <source>
        <dbReference type="Proteomes" id="UP001575622"/>
    </source>
</evidence>
<evidence type="ECO:0000256" key="5">
    <source>
        <dbReference type="ARBA" id="ARBA00022989"/>
    </source>
</evidence>
<keyword evidence="2" id="KW-0813">Transport</keyword>
<comment type="subcellular location">
    <subcellularLocation>
        <location evidence="1">Cell membrane</location>
        <topology evidence="1">Multi-pass membrane protein</topology>
    </subcellularLocation>
</comment>